<proteinExistence type="predicted"/>
<dbReference type="InterPro" id="IPR035472">
    <property type="entry name" value="RpiR-like_SIS"/>
</dbReference>
<keyword evidence="3" id="KW-0804">Transcription</keyword>
<sequence>MYNFMVKLLNFIESSTDHTKSEIIIAQFILRNVERIPHMTIYKLAEACHTSPATITRFCKKFDDINYKELKERARTFIEYNTNEVMVEYAESKYSAGKLNDYFEQLQLSLQETKKLLSSKEIIIATHKIRQAVKVSFFGVTYSHLLARNAQFKFTRLGKNATAYSDPENQIIEAKTMTANDVAVVISFSGETRFVVRLVKVLNKNNIPIIAITGFPNSFLAENANQTICISSHKMDYFKSPVVEEINLLSAVNSIYLAYSMIFK</sequence>
<evidence type="ECO:0000313" key="5">
    <source>
        <dbReference type="Proteomes" id="UP000036780"/>
    </source>
</evidence>
<dbReference type="InterPro" id="IPR047640">
    <property type="entry name" value="RpiR-like"/>
</dbReference>
<dbReference type="InterPro" id="IPR036388">
    <property type="entry name" value="WH-like_DNA-bd_sf"/>
</dbReference>
<dbReference type="GeneID" id="66872998"/>
<dbReference type="InterPro" id="IPR046348">
    <property type="entry name" value="SIS_dom_sf"/>
</dbReference>
<keyword evidence="2" id="KW-0238">DNA-binding</keyword>
<dbReference type="SUPFAM" id="SSF53697">
    <property type="entry name" value="SIS domain"/>
    <property type="match status" value="1"/>
</dbReference>
<dbReference type="RefSeq" id="WP_050350697.1">
    <property type="nucleotide sequence ID" value="NZ_BOSN01000004.1"/>
</dbReference>
<accession>A0A0L0QRL2</accession>
<gene>
    <name evidence="4" type="ORF">AFK71_06265</name>
</gene>
<dbReference type="PANTHER" id="PTHR30514:SF1">
    <property type="entry name" value="HTH-TYPE TRANSCRIPTIONAL REGULATOR HEXR-RELATED"/>
    <property type="match status" value="1"/>
</dbReference>
<dbReference type="InterPro" id="IPR001347">
    <property type="entry name" value="SIS_dom"/>
</dbReference>
<dbReference type="GO" id="GO:1901135">
    <property type="term" value="P:carbohydrate derivative metabolic process"/>
    <property type="evidence" value="ECO:0007669"/>
    <property type="project" value="InterPro"/>
</dbReference>
<dbReference type="EMBL" id="LGTO01000005">
    <property type="protein sequence ID" value="KNE21275.1"/>
    <property type="molecule type" value="Genomic_DNA"/>
</dbReference>
<organism evidence="4 5">
    <name type="scientific">Virgibacillus pantothenticus</name>
    <dbReference type="NCBI Taxonomy" id="1473"/>
    <lineage>
        <taxon>Bacteria</taxon>
        <taxon>Bacillati</taxon>
        <taxon>Bacillota</taxon>
        <taxon>Bacilli</taxon>
        <taxon>Bacillales</taxon>
        <taxon>Bacillaceae</taxon>
        <taxon>Virgibacillus</taxon>
    </lineage>
</organism>
<dbReference type="Pfam" id="PF01380">
    <property type="entry name" value="SIS"/>
    <property type="match status" value="1"/>
</dbReference>
<dbReference type="Proteomes" id="UP000036780">
    <property type="component" value="Unassembled WGS sequence"/>
</dbReference>
<dbReference type="GO" id="GO:0003700">
    <property type="term" value="F:DNA-binding transcription factor activity"/>
    <property type="evidence" value="ECO:0007669"/>
    <property type="project" value="InterPro"/>
</dbReference>
<dbReference type="PROSITE" id="PS51071">
    <property type="entry name" value="HTH_RPIR"/>
    <property type="match status" value="1"/>
</dbReference>
<keyword evidence="1" id="KW-0805">Transcription regulation</keyword>
<dbReference type="InterPro" id="IPR000281">
    <property type="entry name" value="HTH_RpiR"/>
</dbReference>
<dbReference type="CDD" id="cd05013">
    <property type="entry name" value="SIS_RpiR"/>
    <property type="match status" value="1"/>
</dbReference>
<dbReference type="Pfam" id="PF01418">
    <property type="entry name" value="HTH_6"/>
    <property type="match status" value="1"/>
</dbReference>
<dbReference type="PANTHER" id="PTHR30514">
    <property type="entry name" value="GLUCOKINASE"/>
    <property type="match status" value="1"/>
</dbReference>
<name>A0A0L0QRL2_VIRPA</name>
<comment type="caution">
    <text evidence="4">The sequence shown here is derived from an EMBL/GenBank/DDBJ whole genome shotgun (WGS) entry which is preliminary data.</text>
</comment>
<evidence type="ECO:0000256" key="2">
    <source>
        <dbReference type="ARBA" id="ARBA00023125"/>
    </source>
</evidence>
<evidence type="ECO:0000313" key="4">
    <source>
        <dbReference type="EMBL" id="KNE21275.1"/>
    </source>
</evidence>
<protein>
    <submittedName>
        <fullName evidence="4">RpiR family transcriptional regulator</fullName>
    </submittedName>
</protein>
<keyword evidence="5" id="KW-1185">Reference proteome</keyword>
<evidence type="ECO:0000256" key="1">
    <source>
        <dbReference type="ARBA" id="ARBA00023015"/>
    </source>
</evidence>
<evidence type="ECO:0000256" key="3">
    <source>
        <dbReference type="ARBA" id="ARBA00023163"/>
    </source>
</evidence>
<dbReference type="PROSITE" id="PS51464">
    <property type="entry name" value="SIS"/>
    <property type="match status" value="1"/>
</dbReference>
<dbReference type="InterPro" id="IPR009057">
    <property type="entry name" value="Homeodomain-like_sf"/>
</dbReference>
<dbReference type="SUPFAM" id="SSF46689">
    <property type="entry name" value="Homeodomain-like"/>
    <property type="match status" value="1"/>
</dbReference>
<reference evidence="5" key="1">
    <citation type="submission" date="2015-07" db="EMBL/GenBank/DDBJ databases">
        <title>Fjat-10053 dsm26.</title>
        <authorList>
            <person name="Liu B."/>
            <person name="Wang J."/>
            <person name="Zhu Y."/>
            <person name="Liu G."/>
            <person name="Chen Q."/>
            <person name="Chen Z."/>
            <person name="Lan J."/>
            <person name="Che J."/>
            <person name="Ge C."/>
            <person name="Shi H."/>
            <person name="Pan Z."/>
            <person name="Liu X."/>
        </authorList>
    </citation>
    <scope>NUCLEOTIDE SEQUENCE [LARGE SCALE GENOMIC DNA]</scope>
    <source>
        <strain evidence="5">DSM 26</strain>
    </source>
</reference>
<dbReference type="Gene3D" id="3.40.50.10490">
    <property type="entry name" value="Glucose-6-phosphate isomerase like protein, domain 1"/>
    <property type="match status" value="1"/>
</dbReference>
<dbReference type="Gene3D" id="1.10.10.10">
    <property type="entry name" value="Winged helix-like DNA-binding domain superfamily/Winged helix DNA-binding domain"/>
    <property type="match status" value="1"/>
</dbReference>
<dbReference type="GO" id="GO:0097367">
    <property type="term" value="F:carbohydrate derivative binding"/>
    <property type="evidence" value="ECO:0007669"/>
    <property type="project" value="InterPro"/>
</dbReference>
<dbReference type="AlphaFoldDB" id="A0A0L0QRL2"/>
<dbReference type="OrthoDB" id="370421at2"/>
<dbReference type="GO" id="GO:0003677">
    <property type="term" value="F:DNA binding"/>
    <property type="evidence" value="ECO:0007669"/>
    <property type="project" value="UniProtKB-KW"/>
</dbReference>
<dbReference type="PATRIC" id="fig|1473.5.peg.4261"/>